<evidence type="ECO:0000256" key="7">
    <source>
        <dbReference type="ARBA" id="ARBA00023085"/>
    </source>
</evidence>
<evidence type="ECO:0000256" key="9">
    <source>
        <dbReference type="ARBA" id="ARBA00047928"/>
    </source>
</evidence>
<comment type="catalytic activity">
    <reaction evidence="9 12">
        <text>[(1-&gt;4)-alpha-D-galacturonosyl methyl ester](n) + n H2O = [(1-&gt;4)-alpha-D-galacturonosyl](n) + n methanol + n H(+)</text>
        <dbReference type="Rhea" id="RHEA:22380"/>
        <dbReference type="Rhea" id="RHEA-COMP:14570"/>
        <dbReference type="Rhea" id="RHEA-COMP:14573"/>
        <dbReference type="ChEBI" id="CHEBI:15377"/>
        <dbReference type="ChEBI" id="CHEBI:15378"/>
        <dbReference type="ChEBI" id="CHEBI:17790"/>
        <dbReference type="ChEBI" id="CHEBI:140522"/>
        <dbReference type="ChEBI" id="CHEBI:140523"/>
        <dbReference type="EC" id="3.1.1.11"/>
    </reaction>
</comment>
<evidence type="ECO:0000256" key="1">
    <source>
        <dbReference type="ARBA" id="ARBA00004191"/>
    </source>
</evidence>
<dbReference type="SUPFAM" id="SSF51126">
    <property type="entry name" value="Pectin lyase-like"/>
    <property type="match status" value="1"/>
</dbReference>
<evidence type="ECO:0000256" key="11">
    <source>
        <dbReference type="PROSITE-ProRule" id="PRU10040"/>
    </source>
</evidence>
<dbReference type="PANTHER" id="PTHR31321:SF98">
    <property type="entry name" value="PECTINESTERASE 67-RELATED"/>
    <property type="match status" value="1"/>
</dbReference>
<accession>A0A8K0MSY0</accession>
<comment type="pathway">
    <text evidence="2 12">Glycan metabolism; pectin degradation; 2-dehydro-3-deoxy-D-gluconate from pectin: step 1/5.</text>
</comment>
<dbReference type="PROSITE" id="PS00503">
    <property type="entry name" value="PECTINESTERASE_2"/>
    <property type="match status" value="1"/>
</dbReference>
<comment type="subcellular location">
    <subcellularLocation>
        <location evidence="1">Secreted</location>
        <location evidence="1">Cell wall</location>
    </subcellularLocation>
</comment>
<dbReference type="Gene3D" id="2.160.20.10">
    <property type="entry name" value="Single-stranded right-handed beta-helix, Pectin lyase-like"/>
    <property type="match status" value="1"/>
</dbReference>
<dbReference type="FunFam" id="2.160.20.10:FF:000013">
    <property type="entry name" value="Pectinesterase"/>
    <property type="match status" value="1"/>
</dbReference>
<feature type="signal peptide" evidence="12">
    <location>
        <begin position="1"/>
        <end position="18"/>
    </location>
</feature>
<comment type="similarity">
    <text evidence="3">Belongs to the pectinesterase family.</text>
</comment>
<evidence type="ECO:0000256" key="6">
    <source>
        <dbReference type="ARBA" id="ARBA00022801"/>
    </source>
</evidence>
<feature type="chain" id="PRO_5035489573" description="Pectinesterase" evidence="12">
    <location>
        <begin position="19"/>
        <end position="331"/>
    </location>
</feature>
<reference evidence="14" key="1">
    <citation type="submission" date="2020-03" db="EMBL/GenBank/DDBJ databases">
        <title>A high-quality chromosome-level genome assembly of a woody plant with both climbing and erect habits, Rhamnella rubrinervis.</title>
        <authorList>
            <person name="Lu Z."/>
            <person name="Yang Y."/>
            <person name="Zhu X."/>
            <person name="Sun Y."/>
        </authorList>
    </citation>
    <scope>NUCLEOTIDE SEQUENCE</scope>
    <source>
        <strain evidence="14">BYM</strain>
        <tissue evidence="14">Leaf</tissue>
    </source>
</reference>
<gene>
    <name evidence="14" type="ORF">FNV43_RR01015</name>
</gene>
<organism evidence="14 15">
    <name type="scientific">Rhamnella rubrinervis</name>
    <dbReference type="NCBI Taxonomy" id="2594499"/>
    <lineage>
        <taxon>Eukaryota</taxon>
        <taxon>Viridiplantae</taxon>
        <taxon>Streptophyta</taxon>
        <taxon>Embryophyta</taxon>
        <taxon>Tracheophyta</taxon>
        <taxon>Spermatophyta</taxon>
        <taxon>Magnoliopsida</taxon>
        <taxon>eudicotyledons</taxon>
        <taxon>Gunneridae</taxon>
        <taxon>Pentapetalae</taxon>
        <taxon>rosids</taxon>
        <taxon>fabids</taxon>
        <taxon>Rosales</taxon>
        <taxon>Rhamnaceae</taxon>
        <taxon>rhamnoid group</taxon>
        <taxon>Rhamneae</taxon>
        <taxon>Rhamnella</taxon>
    </lineage>
</organism>
<evidence type="ECO:0000256" key="10">
    <source>
        <dbReference type="ARBA" id="ARBA00057335"/>
    </source>
</evidence>
<evidence type="ECO:0000313" key="14">
    <source>
        <dbReference type="EMBL" id="KAF3456365.1"/>
    </source>
</evidence>
<comment type="function">
    <text evidence="10">Acts in the modification of cell walls via demethylesterification of cell wall pectin.</text>
</comment>
<keyword evidence="6 12" id="KW-0378">Hydrolase</keyword>
<dbReference type="GO" id="GO:0045490">
    <property type="term" value="P:pectin catabolic process"/>
    <property type="evidence" value="ECO:0007669"/>
    <property type="project" value="UniProtKB-UniRule"/>
</dbReference>
<keyword evidence="5" id="KW-0964">Secreted</keyword>
<dbReference type="Proteomes" id="UP000796880">
    <property type="component" value="Unassembled WGS sequence"/>
</dbReference>
<keyword evidence="8" id="KW-0325">Glycoprotein</keyword>
<evidence type="ECO:0000313" key="15">
    <source>
        <dbReference type="Proteomes" id="UP000796880"/>
    </source>
</evidence>
<evidence type="ECO:0000256" key="2">
    <source>
        <dbReference type="ARBA" id="ARBA00005184"/>
    </source>
</evidence>
<keyword evidence="15" id="KW-1185">Reference proteome</keyword>
<proteinExistence type="inferred from homology"/>
<evidence type="ECO:0000256" key="8">
    <source>
        <dbReference type="ARBA" id="ARBA00023180"/>
    </source>
</evidence>
<keyword evidence="7 12" id="KW-0063">Aspartyl esterase</keyword>
<keyword evidence="5" id="KW-0134">Cell wall</keyword>
<dbReference type="AlphaFoldDB" id="A0A8K0MSY0"/>
<dbReference type="InterPro" id="IPR011050">
    <property type="entry name" value="Pectin_lyase_fold/virulence"/>
</dbReference>
<name>A0A8K0MSY0_9ROSA</name>
<evidence type="ECO:0000256" key="3">
    <source>
        <dbReference type="ARBA" id="ARBA00008891"/>
    </source>
</evidence>
<evidence type="ECO:0000256" key="5">
    <source>
        <dbReference type="ARBA" id="ARBA00022512"/>
    </source>
</evidence>
<sequence length="331" mass="36826">MILGILVCFSNVGHGIEAETVIDSPLLTQKIGTNRTIKVDINGKGDFKSVQAAIDSVPVGNNKWVIIHIRKGEYREKVHIPANKPYIFMRGNGKGRTSIVWSQSSSDNVESATFKVESPYFIAFGVSFKNEAPTGVAYTSQNQSVAAFVAADKVAFYHCAFYSTHNTLFDYKGRHYYDNCYIQGSIDFIFGRGQSVFHSCEIFVISDKRVTIKGSVTAQNRESENENSGFVFVKGKVYGIGGVYLGRAKGAFSRVIFAKTYLSKTIVPEGWTNWSYAGHTGNLYQAEYKCHGPGADHKERSPWSKQLTDEEAAPFLSIDFINGKEWLPAWL</sequence>
<dbReference type="UniPathway" id="UPA00545">
    <property type="reaction ID" value="UER00823"/>
</dbReference>
<dbReference type="GO" id="GO:0042545">
    <property type="term" value="P:cell wall modification"/>
    <property type="evidence" value="ECO:0007669"/>
    <property type="project" value="UniProtKB-UniRule"/>
</dbReference>
<dbReference type="InterPro" id="IPR000070">
    <property type="entry name" value="Pectinesterase_cat"/>
</dbReference>
<dbReference type="OrthoDB" id="2019149at2759"/>
<protein>
    <recommendedName>
        <fullName evidence="4 12">Pectinesterase</fullName>
        <ecNumber evidence="4 12">3.1.1.11</ecNumber>
    </recommendedName>
</protein>
<comment type="caution">
    <text evidence="14">The sequence shown here is derived from an EMBL/GenBank/DDBJ whole genome shotgun (WGS) entry which is preliminary data.</text>
</comment>
<dbReference type="Pfam" id="PF01095">
    <property type="entry name" value="Pectinesterase"/>
    <property type="match status" value="1"/>
</dbReference>
<dbReference type="PANTHER" id="PTHR31321">
    <property type="entry name" value="ACYL-COA THIOESTER HYDROLASE YBHC-RELATED"/>
    <property type="match status" value="1"/>
</dbReference>
<dbReference type="EMBL" id="VOIH02000001">
    <property type="protein sequence ID" value="KAF3456365.1"/>
    <property type="molecule type" value="Genomic_DNA"/>
</dbReference>
<evidence type="ECO:0000256" key="12">
    <source>
        <dbReference type="RuleBase" id="RU000589"/>
    </source>
</evidence>
<dbReference type="EC" id="3.1.1.11" evidence="4 12"/>
<dbReference type="InterPro" id="IPR012334">
    <property type="entry name" value="Pectin_lyas_fold"/>
</dbReference>
<evidence type="ECO:0000259" key="13">
    <source>
        <dbReference type="Pfam" id="PF01095"/>
    </source>
</evidence>
<dbReference type="GO" id="GO:0030599">
    <property type="term" value="F:pectinesterase activity"/>
    <property type="evidence" value="ECO:0007669"/>
    <property type="project" value="UniProtKB-UniRule"/>
</dbReference>
<evidence type="ECO:0000256" key="4">
    <source>
        <dbReference type="ARBA" id="ARBA00013229"/>
    </source>
</evidence>
<dbReference type="InterPro" id="IPR033131">
    <property type="entry name" value="Pectinesterase_Asp_AS"/>
</dbReference>
<feature type="active site" evidence="11">
    <location>
        <position position="187"/>
    </location>
</feature>
<keyword evidence="12" id="KW-0732">Signal</keyword>
<feature type="domain" description="Pectinesterase catalytic" evidence="13">
    <location>
        <begin position="38"/>
        <end position="323"/>
    </location>
</feature>